<reference evidence="1 2" key="1">
    <citation type="submission" date="2015-11" db="EMBL/GenBank/DDBJ databases">
        <title>Exploring the genomic traits of fungus-feeding bacterial genus Collimonas.</title>
        <authorList>
            <person name="Song C."/>
            <person name="Schmidt R."/>
            <person name="de Jager V."/>
            <person name="Krzyzanowska D."/>
            <person name="Jongedijk E."/>
            <person name="Cankar K."/>
            <person name="Beekwilder J."/>
            <person name="van Veen A."/>
            <person name="de Boer W."/>
            <person name="van Veen J.A."/>
            <person name="Garbeva P."/>
        </authorList>
    </citation>
    <scope>NUCLEOTIDE SEQUENCE [LARGE SCALE GENOMIC DNA]</scope>
    <source>
        <strain evidence="1 2">Ter282</strain>
    </source>
</reference>
<name>A0A127PU82_9BURK</name>
<keyword evidence="2" id="KW-1185">Reference proteome</keyword>
<dbReference type="RefSeq" id="WP_061534279.1">
    <property type="nucleotide sequence ID" value="NZ_CP013235.1"/>
</dbReference>
<gene>
    <name evidence="1" type="ORF">CAter282_3550</name>
</gene>
<dbReference type="PATRIC" id="fig|279058.17.peg.3849"/>
<protein>
    <submittedName>
        <fullName evidence="1">Uncharacterized protein</fullName>
    </submittedName>
</protein>
<dbReference type="EMBL" id="CP013235">
    <property type="protein sequence ID" value="AMP11236.1"/>
    <property type="molecule type" value="Genomic_DNA"/>
</dbReference>
<evidence type="ECO:0000313" key="1">
    <source>
        <dbReference type="EMBL" id="AMP11236.1"/>
    </source>
</evidence>
<dbReference type="Proteomes" id="UP000071778">
    <property type="component" value="Chromosome"/>
</dbReference>
<proteinExistence type="predicted"/>
<dbReference type="AlphaFoldDB" id="A0A127PU82"/>
<organism evidence="1 2">
    <name type="scientific">Collimonas arenae</name>
    <dbReference type="NCBI Taxonomy" id="279058"/>
    <lineage>
        <taxon>Bacteria</taxon>
        <taxon>Pseudomonadati</taxon>
        <taxon>Pseudomonadota</taxon>
        <taxon>Betaproteobacteria</taxon>
        <taxon>Burkholderiales</taxon>
        <taxon>Oxalobacteraceae</taxon>
        <taxon>Collimonas</taxon>
    </lineage>
</organism>
<sequence length="70" mass="7440">MMTIKTLLGMTSNNRNSVNNGSNWTFGWTSSQASVLSTNTGAKAVKRGVSQADRQVGMYGVLATRSVSGR</sequence>
<accession>A0A127PU82</accession>
<evidence type="ECO:0000313" key="2">
    <source>
        <dbReference type="Proteomes" id="UP000071778"/>
    </source>
</evidence>